<dbReference type="HOGENOM" id="CLU_350450_0_0_4"/>
<dbReference type="KEGG" id="bpm:BURPS1710b_2478"/>
<feature type="region of interest" description="Disordered" evidence="1">
    <location>
        <begin position="774"/>
        <end position="803"/>
    </location>
</feature>
<dbReference type="AntiFam" id="ANF00086">
    <property type="entry name" value="Shadow ORF (opposite lon)"/>
</dbReference>
<proteinExistence type="predicted"/>
<accession>Q3JRD1</accession>
<sequence>MLDDFGRAGVLRGLRDGRGLRLLFRQRVRQTLECKFEHLVDPANRHDFDRVLHVVRNIGEILHVLFRNQHELDAAAMRGEQLLLQPADRQHFAAQRDLTRHRNVGAHRNAREHRYERRRHRDAGGRPVLRRRAFRHVDVDVLLLERLILDAEPARARAHDRARGLDRFLHHVAERARADHVALARHHGRLDRQQIAAHLGPGEARDLTDLVLLRGKAEIVLAHAEERVEVLAVDLDRARCLLQQQHLHDLAADLRYLALERTHTGFARVVADDVADRLLGDVDLAFLQAVVLLLFRQQVALRDADLLVLGVTRQADHFHPVEQRRRNVQRIRRRDEHHVRQIEIDLDVVIGERVVLLRIEHLEQRRRRIAAEIHPHLVDFVEQEERIAHADLRQALQDLARHRADVGPAVTADLGLVSHAAERHPDELAVRRARDRLAERGLADAGRPDEAEDRRLHLVDALLHRKIFEDPFLDLLEAVVILVEHLLGVRQIIVDLALLAPRQRDQRVDVVAHDGRLGRHRRHQLELLELGVGLLLRFLRHARGVDALLELLEIRAFLALAQFLLDRLDLLVQVVLALALFHLTLHAPADALFDLQDVDLGLELREQVLEALDDREHLEDVLLLVKLERKMRGDRIGQAARLVDPRQRRQDLRRNLLVQLHVLIELRHDRAAQRFRLGAVGVVRLERHHLAGELRLLFFDRQRLRALQALDEHFHGAVGQLQHLQDVRDAADIVHVLFGRLILRGGLLRDEHDVLAAFHRHFEGLDRLRPAHEERDHHVRENDDIPQRQQRERGAFRREKLGA</sequence>
<dbReference type="EMBL" id="CP000124">
    <property type="protein sequence ID" value="ABA49755.1"/>
    <property type="molecule type" value="Genomic_DNA"/>
</dbReference>
<evidence type="ECO:0000313" key="2">
    <source>
        <dbReference type="EMBL" id="ABA49755.1"/>
    </source>
</evidence>
<dbReference type="AlphaFoldDB" id="Q3JRD1"/>
<organism evidence="2 3">
    <name type="scientific">Burkholderia pseudomallei (strain 1710b)</name>
    <dbReference type="NCBI Taxonomy" id="320372"/>
    <lineage>
        <taxon>Bacteria</taxon>
        <taxon>Pseudomonadati</taxon>
        <taxon>Pseudomonadota</taxon>
        <taxon>Betaproteobacteria</taxon>
        <taxon>Burkholderiales</taxon>
        <taxon>Burkholderiaceae</taxon>
        <taxon>Burkholderia</taxon>
        <taxon>pseudomallei group</taxon>
    </lineage>
</organism>
<gene>
    <name evidence="2" type="ordered locus">BURPS1710b_2478</name>
</gene>
<reference evidence="2 3" key="1">
    <citation type="submission" date="2005-09" db="EMBL/GenBank/DDBJ databases">
        <authorList>
            <person name="Woods D.E."/>
            <person name="Nierman W.C."/>
        </authorList>
    </citation>
    <scope>NUCLEOTIDE SEQUENCE [LARGE SCALE GENOMIC DNA]</scope>
    <source>
        <strain evidence="2 3">1710b</strain>
    </source>
</reference>
<evidence type="ECO:0000256" key="1">
    <source>
        <dbReference type="SAM" id="MobiDB-lite"/>
    </source>
</evidence>
<dbReference type="EnsemblBacteria" id="ABA49755">
    <property type="protein sequence ID" value="ABA49755"/>
    <property type="gene ID" value="BURPS1710b_2478"/>
</dbReference>
<name>Q3JRD1_BURP1</name>
<dbReference type="Proteomes" id="UP000002700">
    <property type="component" value="Chromosome I"/>
</dbReference>
<protein>
    <submittedName>
        <fullName evidence="2">Uncharacterized protein</fullName>
    </submittedName>
</protein>
<evidence type="ECO:0000313" key="3">
    <source>
        <dbReference type="Proteomes" id="UP000002700"/>
    </source>
</evidence>